<name>A0A381UA92_9ZZZZ</name>
<dbReference type="GO" id="GO:0006508">
    <property type="term" value="P:proteolysis"/>
    <property type="evidence" value="ECO:0007669"/>
    <property type="project" value="UniProtKB-KW"/>
</dbReference>
<evidence type="ECO:0000256" key="4">
    <source>
        <dbReference type="ARBA" id="ARBA00022692"/>
    </source>
</evidence>
<dbReference type="GO" id="GO:0046872">
    <property type="term" value="F:metal ion binding"/>
    <property type="evidence" value="ECO:0007669"/>
    <property type="project" value="UniProtKB-KW"/>
</dbReference>
<dbReference type="InterPro" id="IPR001915">
    <property type="entry name" value="Peptidase_M48"/>
</dbReference>
<dbReference type="Gene3D" id="3.30.2010.10">
    <property type="entry name" value="Metalloproteases ('zincins'), catalytic domain"/>
    <property type="match status" value="1"/>
</dbReference>
<organism evidence="13">
    <name type="scientific">marine metagenome</name>
    <dbReference type="NCBI Taxonomy" id="408172"/>
    <lineage>
        <taxon>unclassified sequences</taxon>
        <taxon>metagenomes</taxon>
        <taxon>ecological metagenomes</taxon>
    </lineage>
</organism>
<keyword evidence="3" id="KW-0645">Protease</keyword>
<dbReference type="CDD" id="cd07325">
    <property type="entry name" value="M48_Ste24p_like"/>
    <property type="match status" value="1"/>
</dbReference>
<evidence type="ECO:0000256" key="8">
    <source>
        <dbReference type="ARBA" id="ARBA00022989"/>
    </source>
</evidence>
<keyword evidence="10 11" id="KW-0472">Membrane</keyword>
<keyword evidence="4 11" id="KW-0812">Transmembrane</keyword>
<dbReference type="GO" id="GO:0004222">
    <property type="term" value="F:metalloendopeptidase activity"/>
    <property type="evidence" value="ECO:0007669"/>
    <property type="project" value="InterPro"/>
</dbReference>
<feature type="transmembrane region" description="Helical" evidence="11">
    <location>
        <begin position="89"/>
        <end position="107"/>
    </location>
</feature>
<keyword evidence="8 11" id="KW-1133">Transmembrane helix</keyword>
<feature type="domain" description="Peptidase M48" evidence="12">
    <location>
        <begin position="143"/>
        <end position="229"/>
    </location>
</feature>
<keyword evidence="6" id="KW-0378">Hydrolase</keyword>
<evidence type="ECO:0000256" key="7">
    <source>
        <dbReference type="ARBA" id="ARBA00022833"/>
    </source>
</evidence>
<keyword evidence="9" id="KW-0482">Metalloprotease</keyword>
<proteinExistence type="predicted"/>
<evidence type="ECO:0000256" key="1">
    <source>
        <dbReference type="ARBA" id="ARBA00001947"/>
    </source>
</evidence>
<dbReference type="EMBL" id="UINC01006047">
    <property type="protein sequence ID" value="SVA25142.1"/>
    <property type="molecule type" value="Genomic_DNA"/>
</dbReference>
<keyword evidence="7" id="KW-0862">Zinc</keyword>
<evidence type="ECO:0000256" key="5">
    <source>
        <dbReference type="ARBA" id="ARBA00022723"/>
    </source>
</evidence>
<keyword evidence="2" id="KW-1003">Cell membrane</keyword>
<feature type="transmembrane region" description="Helical" evidence="11">
    <location>
        <begin position="113"/>
        <end position="133"/>
    </location>
</feature>
<comment type="cofactor">
    <cofactor evidence="1">
        <name>Zn(2+)</name>
        <dbReference type="ChEBI" id="CHEBI:29105"/>
    </cofactor>
</comment>
<evidence type="ECO:0000313" key="13">
    <source>
        <dbReference type="EMBL" id="SVA25142.1"/>
    </source>
</evidence>
<dbReference type="PANTHER" id="PTHR43221">
    <property type="entry name" value="PROTEASE HTPX"/>
    <property type="match status" value="1"/>
</dbReference>
<keyword evidence="5" id="KW-0479">Metal-binding</keyword>
<evidence type="ECO:0000256" key="6">
    <source>
        <dbReference type="ARBA" id="ARBA00022801"/>
    </source>
</evidence>
<feature type="non-terminal residue" evidence="13">
    <location>
        <position position="283"/>
    </location>
</feature>
<sequence length="283" mass="30839">MTIIQCSKCGSDVSNVAGTCSRCGADIEPQVRCTDCGQHFDSSLTSCPACGCPVAVRQPHTVSKETYNPRGALGQRGDMESLVHPKEKMYFAIAVVISVLLYLFLAISIVGIGYIVIGAVVVFIAQGLIIGNLKGNAVRVSERQFPDIHQLTVGLSREMGLRQVPEVYIVQSGGVLNALASWFFGTDFVVIYSDVLELAYENGEPAVAFVLAHELAHVKRKHVILRLLFFPGMVMPFLGKAYSRACEYTCDRLGAHWRPDGAADGLRVLAAGKRLYTRVDIEE</sequence>
<dbReference type="PANTHER" id="PTHR43221:SF2">
    <property type="entry name" value="PROTEASE HTPX HOMOLOG"/>
    <property type="match status" value="1"/>
</dbReference>
<evidence type="ECO:0000256" key="9">
    <source>
        <dbReference type="ARBA" id="ARBA00023049"/>
    </source>
</evidence>
<dbReference type="AlphaFoldDB" id="A0A381UA92"/>
<dbReference type="Pfam" id="PF01435">
    <property type="entry name" value="Peptidase_M48"/>
    <property type="match status" value="1"/>
</dbReference>
<protein>
    <recommendedName>
        <fullName evidence="12">Peptidase M48 domain-containing protein</fullName>
    </recommendedName>
</protein>
<gene>
    <name evidence="13" type="ORF">METZ01_LOCUS77996</name>
</gene>
<evidence type="ECO:0000256" key="3">
    <source>
        <dbReference type="ARBA" id="ARBA00022670"/>
    </source>
</evidence>
<evidence type="ECO:0000256" key="11">
    <source>
        <dbReference type="SAM" id="Phobius"/>
    </source>
</evidence>
<accession>A0A381UA92</accession>
<reference evidence="13" key="1">
    <citation type="submission" date="2018-05" db="EMBL/GenBank/DDBJ databases">
        <authorList>
            <person name="Lanie J.A."/>
            <person name="Ng W.-L."/>
            <person name="Kazmierczak K.M."/>
            <person name="Andrzejewski T.M."/>
            <person name="Davidsen T.M."/>
            <person name="Wayne K.J."/>
            <person name="Tettelin H."/>
            <person name="Glass J.I."/>
            <person name="Rusch D."/>
            <person name="Podicherti R."/>
            <person name="Tsui H.-C.T."/>
            <person name="Winkler M.E."/>
        </authorList>
    </citation>
    <scope>NUCLEOTIDE SEQUENCE</scope>
</reference>
<evidence type="ECO:0000256" key="2">
    <source>
        <dbReference type="ARBA" id="ARBA00022475"/>
    </source>
</evidence>
<evidence type="ECO:0000256" key="10">
    <source>
        <dbReference type="ARBA" id="ARBA00023136"/>
    </source>
</evidence>
<evidence type="ECO:0000259" key="12">
    <source>
        <dbReference type="Pfam" id="PF01435"/>
    </source>
</evidence>
<dbReference type="InterPro" id="IPR050083">
    <property type="entry name" value="HtpX_protease"/>
</dbReference>